<dbReference type="InterPro" id="IPR002893">
    <property type="entry name" value="Znf_MYND"/>
</dbReference>
<dbReference type="Proteomes" id="UP001235939">
    <property type="component" value="Chromosome 12"/>
</dbReference>
<dbReference type="PROSITE" id="PS50865">
    <property type="entry name" value="ZF_MYND_2"/>
    <property type="match status" value="1"/>
</dbReference>
<keyword evidence="7" id="KW-1185">Reference proteome</keyword>
<evidence type="ECO:0000256" key="1">
    <source>
        <dbReference type="ARBA" id="ARBA00022723"/>
    </source>
</evidence>
<gene>
    <name evidence="6" type="ORF">LAZ67_12000468</name>
</gene>
<proteinExistence type="predicted"/>
<dbReference type="Pfam" id="PF01753">
    <property type="entry name" value="zf-MYND"/>
    <property type="match status" value="1"/>
</dbReference>
<dbReference type="PANTHER" id="PTHR12298:SF4">
    <property type="entry name" value="PROGRAMMED CELL DEATH PROTEIN 2"/>
    <property type="match status" value="1"/>
</dbReference>
<protein>
    <submittedName>
        <fullName evidence="6">PDCD2</fullName>
    </submittedName>
</protein>
<evidence type="ECO:0000313" key="6">
    <source>
        <dbReference type="EMBL" id="UYV74671.1"/>
    </source>
</evidence>
<dbReference type="Gene3D" id="6.10.140.2220">
    <property type="match status" value="1"/>
</dbReference>
<dbReference type="EMBL" id="CP092874">
    <property type="protein sequence ID" value="UYV74671.1"/>
    <property type="molecule type" value="Genomic_DNA"/>
</dbReference>
<evidence type="ECO:0000313" key="7">
    <source>
        <dbReference type="Proteomes" id="UP001235939"/>
    </source>
</evidence>
<sequence>MAGIELGYYVKVDDAELYTLKSKYFPNKVGGKPAWLSLKNLPKQDDLRCKECNSLCKFLLQIYSPTKEENGYHRSIFLFYCPNGSCSIKNTDKKCTAFRSQLPKSNEFYSYDSDSENEDTCDKPSASDYNKLCNVCGYIGPLHCGACKKVFYCGKAHQTLDWKQGHKKACKISQYYKNEYPLPEGEIAIEPEPTEKKAEDQESSLNTENMEPTMQDVPASQLEQFAQQEDVVFSKFKERISREPHQVLRYGEEKPLWVGKEVPANIPPCSSCGAPRTFLFQVMPQLLNHLRSEELDWGTLAVYICSKSCDGTDPLDYHPEYVWQQDYDDLRTVEFITGRKHRWSSYTPGSAEPNRLQVLYMSSGHKFHGAYVQLAITEQADVESSACSSLCFPHPNGPRHSAILLISSER</sequence>
<evidence type="ECO:0000259" key="5">
    <source>
        <dbReference type="PROSITE" id="PS50865"/>
    </source>
</evidence>
<dbReference type="PANTHER" id="PTHR12298">
    <property type="entry name" value="PCDC2 PROGRAMMED CELL DEATH PROTEIN 2 -RELATED"/>
    <property type="match status" value="1"/>
</dbReference>
<keyword evidence="1" id="KW-0479">Metal-binding</keyword>
<feature type="domain" description="MYND-type" evidence="5">
    <location>
        <begin position="133"/>
        <end position="170"/>
    </location>
</feature>
<accession>A0ABY6L309</accession>
<evidence type="ECO:0000256" key="3">
    <source>
        <dbReference type="ARBA" id="ARBA00022833"/>
    </source>
</evidence>
<dbReference type="PROSITE" id="PS01360">
    <property type="entry name" value="ZF_MYND_1"/>
    <property type="match status" value="1"/>
</dbReference>
<keyword evidence="2 4" id="KW-0863">Zinc-finger</keyword>
<dbReference type="Pfam" id="PF04194">
    <property type="entry name" value="PDCD2_C"/>
    <property type="match status" value="1"/>
</dbReference>
<keyword evidence="3" id="KW-0862">Zinc</keyword>
<reference evidence="6 7" key="1">
    <citation type="submission" date="2022-01" db="EMBL/GenBank/DDBJ databases">
        <title>A chromosomal length assembly of Cordylochernes scorpioides.</title>
        <authorList>
            <person name="Zeh D."/>
            <person name="Zeh J."/>
        </authorList>
    </citation>
    <scope>NUCLEOTIDE SEQUENCE [LARGE SCALE GENOMIC DNA]</scope>
    <source>
        <strain evidence="6">IN4F17</strain>
        <tissue evidence="6">Whole Body</tissue>
    </source>
</reference>
<name>A0ABY6L309_9ARAC</name>
<dbReference type="InterPro" id="IPR007320">
    <property type="entry name" value="PDCD2_C"/>
</dbReference>
<evidence type="ECO:0000256" key="4">
    <source>
        <dbReference type="PROSITE-ProRule" id="PRU00134"/>
    </source>
</evidence>
<organism evidence="6 7">
    <name type="scientific">Cordylochernes scorpioides</name>
    <dbReference type="NCBI Taxonomy" id="51811"/>
    <lineage>
        <taxon>Eukaryota</taxon>
        <taxon>Metazoa</taxon>
        <taxon>Ecdysozoa</taxon>
        <taxon>Arthropoda</taxon>
        <taxon>Chelicerata</taxon>
        <taxon>Arachnida</taxon>
        <taxon>Pseudoscorpiones</taxon>
        <taxon>Cheliferoidea</taxon>
        <taxon>Chernetidae</taxon>
        <taxon>Cordylochernes</taxon>
    </lineage>
</organism>
<dbReference type="SUPFAM" id="SSF144232">
    <property type="entry name" value="HIT/MYND zinc finger-like"/>
    <property type="match status" value="1"/>
</dbReference>
<evidence type="ECO:0000256" key="2">
    <source>
        <dbReference type="ARBA" id="ARBA00022771"/>
    </source>
</evidence>